<feature type="compositionally biased region" description="Low complexity" evidence="3">
    <location>
        <begin position="56"/>
        <end position="66"/>
    </location>
</feature>
<comment type="caution">
    <text evidence="4">The sequence shown here is derived from an EMBL/GenBank/DDBJ whole genome shotgun (WGS) entry which is preliminary data.</text>
</comment>
<gene>
    <name evidence="4" type="ORF">PVAP13_3KG228834</name>
</gene>
<feature type="compositionally biased region" description="Low complexity" evidence="3">
    <location>
        <begin position="18"/>
        <end position="29"/>
    </location>
</feature>
<keyword evidence="5" id="KW-1185">Reference proteome</keyword>
<sequence>MVATRSSMAATSWRAGRRGQQAAGLRARGGTQGGVASVRRSHRRAEPPAEPRSSLRRPSPSAAFSPKHAKRRPQPCERSTSAILAALSKRNINSGSFSGTDLSRKRLKESISQTPELSECTHKIMYKKKRLAYKIVKGGSKLAAMDEESIELNNDDDKDTGDKDCMAAMVECVGSCVPTENVSIMGSVVPNPLLSIENCEVSKKDGTAKAVHQENTCLAESLAIKNLPFMKTSPIWEKIEAMEVFGNMQQQPNFSKFQHHVPELCEGKALGLMLSFAILADSIKRLSIHDDDALFQEKMKGLSLLEVDGFDVRHLRSQVETLLHIRNGHARLAGAIKDLKKKISHKETVDRHLGTQIVTLNMTAYQLELQAYLFRSIM</sequence>
<feature type="compositionally biased region" description="Polar residues" evidence="3">
    <location>
        <begin position="1"/>
        <end position="10"/>
    </location>
</feature>
<accession>A0A8T0V169</accession>
<evidence type="ECO:0000313" key="4">
    <source>
        <dbReference type="EMBL" id="KAG2628138.1"/>
    </source>
</evidence>
<keyword evidence="1" id="KW-0813">Transport</keyword>
<dbReference type="EMBL" id="CM029041">
    <property type="protein sequence ID" value="KAG2628138.1"/>
    <property type="molecule type" value="Genomic_DNA"/>
</dbReference>
<evidence type="ECO:0000256" key="1">
    <source>
        <dbReference type="ARBA" id="ARBA00022448"/>
    </source>
</evidence>
<keyword evidence="2" id="KW-0341">Growth regulation</keyword>
<dbReference type="Proteomes" id="UP000823388">
    <property type="component" value="Chromosome 3K"/>
</dbReference>
<evidence type="ECO:0000256" key="3">
    <source>
        <dbReference type="SAM" id="MobiDB-lite"/>
    </source>
</evidence>
<dbReference type="Pfam" id="PF05266">
    <property type="entry name" value="DUF724"/>
    <property type="match status" value="1"/>
</dbReference>
<evidence type="ECO:0000256" key="2">
    <source>
        <dbReference type="ARBA" id="ARBA00022604"/>
    </source>
</evidence>
<name>A0A8T0V169_PANVG</name>
<protein>
    <submittedName>
        <fullName evidence="4">Uncharacterized protein</fullName>
    </submittedName>
</protein>
<proteinExistence type="predicted"/>
<dbReference type="InterPro" id="IPR007930">
    <property type="entry name" value="DUF724"/>
</dbReference>
<feature type="region of interest" description="Disordered" evidence="3">
    <location>
        <begin position="1"/>
        <end position="78"/>
    </location>
</feature>
<reference evidence="4" key="1">
    <citation type="submission" date="2020-05" db="EMBL/GenBank/DDBJ databases">
        <title>WGS assembly of Panicum virgatum.</title>
        <authorList>
            <person name="Lovell J.T."/>
            <person name="Jenkins J."/>
            <person name="Shu S."/>
            <person name="Juenger T.E."/>
            <person name="Schmutz J."/>
        </authorList>
    </citation>
    <scope>NUCLEOTIDE SEQUENCE</scope>
    <source>
        <strain evidence="4">AP13</strain>
    </source>
</reference>
<dbReference type="AlphaFoldDB" id="A0A8T0V169"/>
<organism evidence="4 5">
    <name type="scientific">Panicum virgatum</name>
    <name type="common">Blackwell switchgrass</name>
    <dbReference type="NCBI Taxonomy" id="38727"/>
    <lineage>
        <taxon>Eukaryota</taxon>
        <taxon>Viridiplantae</taxon>
        <taxon>Streptophyta</taxon>
        <taxon>Embryophyta</taxon>
        <taxon>Tracheophyta</taxon>
        <taxon>Spermatophyta</taxon>
        <taxon>Magnoliopsida</taxon>
        <taxon>Liliopsida</taxon>
        <taxon>Poales</taxon>
        <taxon>Poaceae</taxon>
        <taxon>PACMAD clade</taxon>
        <taxon>Panicoideae</taxon>
        <taxon>Panicodae</taxon>
        <taxon>Paniceae</taxon>
        <taxon>Panicinae</taxon>
        <taxon>Panicum</taxon>
        <taxon>Panicum sect. Hiantes</taxon>
    </lineage>
</organism>
<evidence type="ECO:0000313" key="5">
    <source>
        <dbReference type="Proteomes" id="UP000823388"/>
    </source>
</evidence>